<dbReference type="Gene3D" id="2.180.10.10">
    <property type="entry name" value="RHS repeat-associated core"/>
    <property type="match status" value="1"/>
</dbReference>
<protein>
    <submittedName>
        <fullName evidence="1">RHS repeat-associated core domain-containing protein</fullName>
    </submittedName>
</protein>
<dbReference type="InterPro" id="IPR050708">
    <property type="entry name" value="T6SS_VgrG/RHS"/>
</dbReference>
<dbReference type="RefSeq" id="WP_147455592.1">
    <property type="nucleotide sequence ID" value="NZ_RFLY01000023.1"/>
</dbReference>
<accession>A0A3M2HIX5</accession>
<dbReference type="Proteomes" id="UP000275012">
    <property type="component" value="Unassembled WGS sequence"/>
</dbReference>
<evidence type="ECO:0000313" key="2">
    <source>
        <dbReference type="Proteomes" id="UP000275012"/>
    </source>
</evidence>
<reference evidence="1 2" key="1">
    <citation type="submission" date="2018-10" db="EMBL/GenBank/DDBJ databases">
        <title>Proposal of Lysobacter pythonis sp. nov. isolated from royal pythons (Python regius).</title>
        <authorList>
            <person name="Hans-Juergen B."/>
            <person name="Huptas C."/>
            <person name="Sandra B."/>
            <person name="Igor L."/>
            <person name="Joachim S."/>
            <person name="Siegfried S."/>
            <person name="Mareike W."/>
            <person name="Peter K."/>
        </authorList>
    </citation>
    <scope>NUCLEOTIDE SEQUENCE [LARGE SCALE GENOMIC DNA]</scope>
    <source>
        <strain evidence="1 2">4284/11</strain>
    </source>
</reference>
<keyword evidence="2" id="KW-1185">Reference proteome</keyword>
<comment type="caution">
    <text evidence="1">The sequence shown here is derived from an EMBL/GenBank/DDBJ whole genome shotgun (WGS) entry which is preliminary data.</text>
</comment>
<dbReference type="PANTHER" id="PTHR32305">
    <property type="match status" value="1"/>
</dbReference>
<dbReference type="AlphaFoldDB" id="A0A3M2HIX5"/>
<dbReference type="NCBIfam" id="TIGR03696">
    <property type="entry name" value="Rhs_assc_core"/>
    <property type="match status" value="1"/>
</dbReference>
<name>A0A3M2HIX5_9GAMM</name>
<dbReference type="InterPro" id="IPR022385">
    <property type="entry name" value="Rhs_assc_core"/>
</dbReference>
<organism evidence="1 2">
    <name type="scientific">Solilutibacter pythonis</name>
    <dbReference type="NCBI Taxonomy" id="2483112"/>
    <lineage>
        <taxon>Bacteria</taxon>
        <taxon>Pseudomonadati</taxon>
        <taxon>Pseudomonadota</taxon>
        <taxon>Gammaproteobacteria</taxon>
        <taxon>Lysobacterales</taxon>
        <taxon>Lysobacteraceae</taxon>
        <taxon>Solilutibacter</taxon>
    </lineage>
</organism>
<feature type="non-terminal residue" evidence="1">
    <location>
        <position position="1"/>
    </location>
</feature>
<proteinExistence type="predicted"/>
<sequence length="283" mass="31130">QRYLYDEAGQWLGEYDGQGQAKQQVIWLENYPIAVIDGSGAAANIGYIEPDHLGTPRVIIDAKRNVATWRWPLTGEAFGADAPEEDPDGDGERYEFDLRFPGQRYDRHTGLHYNYFRDYEPQTGRYVQSDPIGLSGGINTYAYVGGNPILFVDPEGLQWLPYSRNLNKRPGSGQRLPDSLALQMNYVYWGSATAGATTAVFGSYAGAGVVLALPEAAGVAANVCRSPEAKEAVLNTCIAIGVCIPGNAGRPRQWLQHVQTMRQIRQQSQQGVNNIQSKLPPKP</sequence>
<dbReference type="EMBL" id="RFLY01000023">
    <property type="protein sequence ID" value="RMH87873.1"/>
    <property type="molecule type" value="Genomic_DNA"/>
</dbReference>
<evidence type="ECO:0000313" key="1">
    <source>
        <dbReference type="EMBL" id="RMH87873.1"/>
    </source>
</evidence>
<gene>
    <name evidence="1" type="ORF">EBB59_12395</name>
</gene>
<dbReference type="PANTHER" id="PTHR32305:SF15">
    <property type="entry name" value="PROTEIN RHSA-RELATED"/>
    <property type="match status" value="1"/>
</dbReference>
<dbReference type="PRINTS" id="PR00394">
    <property type="entry name" value="RHSPROTEIN"/>
</dbReference>